<gene>
    <name evidence="1" type="ORF">IP93_01597</name>
</gene>
<dbReference type="AlphaFoldDB" id="A0A562LVN6"/>
<accession>A0A562LVN6</accession>
<sequence length="63" mass="7162">MANPLLLPLLNWARKLRYPTLFKITAVLFALTLVDRPAFRRHPDAIIHGNDRGVYGQQQAVHG</sequence>
<comment type="caution">
    <text evidence="1">The sequence shown here is derived from an EMBL/GenBank/DDBJ whole genome shotgun (WGS) entry which is preliminary data.</text>
</comment>
<dbReference type="Pfam" id="PF19611">
    <property type="entry name" value="DUF6116"/>
    <property type="match status" value="1"/>
</dbReference>
<dbReference type="InterPro" id="IPR046119">
    <property type="entry name" value="DUF6116"/>
</dbReference>
<proteinExistence type="predicted"/>
<organism evidence="1 2">
    <name type="scientific">Aerolutibacter ruishenii</name>
    <dbReference type="NCBI Taxonomy" id="686800"/>
    <lineage>
        <taxon>Bacteria</taxon>
        <taxon>Pseudomonadati</taxon>
        <taxon>Pseudomonadota</taxon>
        <taxon>Gammaproteobacteria</taxon>
        <taxon>Lysobacterales</taxon>
        <taxon>Lysobacteraceae</taxon>
        <taxon>Aerolutibacter</taxon>
    </lineage>
</organism>
<protein>
    <submittedName>
        <fullName evidence="1">Uncharacterized protein</fullName>
    </submittedName>
</protein>
<name>A0A562LVN6_9GAMM</name>
<keyword evidence="2" id="KW-1185">Reference proteome</keyword>
<dbReference type="EMBL" id="VLKP01000005">
    <property type="protein sequence ID" value="TWI11690.1"/>
    <property type="molecule type" value="Genomic_DNA"/>
</dbReference>
<evidence type="ECO:0000313" key="1">
    <source>
        <dbReference type="EMBL" id="TWI11690.1"/>
    </source>
</evidence>
<evidence type="ECO:0000313" key="2">
    <source>
        <dbReference type="Proteomes" id="UP000316471"/>
    </source>
</evidence>
<reference evidence="1 2" key="1">
    <citation type="journal article" date="2015" name="Stand. Genomic Sci.">
        <title>Genomic Encyclopedia of Bacterial and Archaeal Type Strains, Phase III: the genomes of soil and plant-associated and newly described type strains.</title>
        <authorList>
            <person name="Whitman W.B."/>
            <person name="Woyke T."/>
            <person name="Klenk H.P."/>
            <person name="Zhou Y."/>
            <person name="Lilburn T.G."/>
            <person name="Beck B.J."/>
            <person name="De Vos P."/>
            <person name="Vandamme P."/>
            <person name="Eisen J.A."/>
            <person name="Garrity G."/>
            <person name="Hugenholtz P."/>
            <person name="Kyrpides N.C."/>
        </authorList>
    </citation>
    <scope>NUCLEOTIDE SEQUENCE [LARGE SCALE GENOMIC DNA]</scope>
    <source>
        <strain evidence="1 2">CGMCC 1.10136</strain>
    </source>
</reference>
<dbReference type="Proteomes" id="UP000316471">
    <property type="component" value="Unassembled WGS sequence"/>
</dbReference>
<dbReference type="OrthoDB" id="5741597at2"/>